<reference evidence="8 9" key="1">
    <citation type="submission" date="2015-10" db="EMBL/GenBank/DDBJ databases">
        <title>Metagenome-Assembled Genomes uncover a global brackish microbiome.</title>
        <authorList>
            <person name="Hugerth L.W."/>
            <person name="Larsson J."/>
            <person name="Alneberg J."/>
            <person name="Lindh M.V."/>
            <person name="Legrand C."/>
            <person name="Pinhassi J."/>
            <person name="Andersson A.F."/>
        </authorList>
    </citation>
    <scope>NUCLEOTIDE SEQUENCE [LARGE SCALE GENOMIC DNA]</scope>
    <source>
        <strain evidence="8">BACL22 MAG-120619-bin3</strain>
    </source>
</reference>
<feature type="transmembrane region" description="Helical" evidence="7">
    <location>
        <begin position="289"/>
        <end position="321"/>
    </location>
</feature>
<keyword evidence="4 7" id="KW-0812">Transmembrane</keyword>
<dbReference type="EMBL" id="LICD01000039">
    <property type="protein sequence ID" value="KRO82416.1"/>
    <property type="molecule type" value="Genomic_DNA"/>
</dbReference>
<comment type="similarity">
    <text evidence="2 7">Belongs to the FHIPEP (flagella/HR/invasion proteins export pore) family.</text>
</comment>
<keyword evidence="7" id="KW-1006">Bacterial flagellum protein export</keyword>
<protein>
    <recommendedName>
        <fullName evidence="7">Flagellar biosynthesis protein FlhA</fullName>
    </recommendedName>
</protein>
<dbReference type="PRINTS" id="PR00949">
    <property type="entry name" value="TYPE3IMAPROT"/>
</dbReference>
<evidence type="ECO:0000256" key="5">
    <source>
        <dbReference type="ARBA" id="ARBA00022989"/>
    </source>
</evidence>
<dbReference type="PANTHER" id="PTHR30161">
    <property type="entry name" value="FLAGELLAR EXPORT PROTEIN, MEMBRANE FLHA SUBUNIT-RELATED"/>
    <property type="match status" value="1"/>
</dbReference>
<comment type="caution">
    <text evidence="8">The sequence shown here is derived from an EMBL/GenBank/DDBJ whole genome shotgun (WGS) entry which is preliminary data.</text>
</comment>
<gene>
    <name evidence="7" type="primary">flhA</name>
    <name evidence="8" type="ORF">ABR85_11910</name>
</gene>
<dbReference type="AlphaFoldDB" id="A0A0R2TAX6"/>
<keyword evidence="8" id="KW-0969">Cilium</keyword>
<organism evidence="8 9">
    <name type="scientific">OM182 bacterium BACL3 MAG-120619-bin3</name>
    <dbReference type="NCBI Taxonomy" id="1655593"/>
    <lineage>
        <taxon>Bacteria</taxon>
        <taxon>Pseudomonadati</taxon>
        <taxon>Pseudomonadota</taxon>
        <taxon>Gammaproteobacteria</taxon>
        <taxon>OMG group</taxon>
        <taxon>OM182 clade</taxon>
    </lineage>
</organism>
<dbReference type="Proteomes" id="UP000051242">
    <property type="component" value="Unassembled WGS sequence"/>
</dbReference>
<dbReference type="InterPro" id="IPR042196">
    <property type="entry name" value="FHIPEP_4"/>
</dbReference>
<keyword evidence="8" id="KW-0966">Cell projection</keyword>
<feature type="transmembrane region" description="Helical" evidence="7">
    <location>
        <begin position="41"/>
        <end position="64"/>
    </location>
</feature>
<dbReference type="PANTHER" id="PTHR30161:SF1">
    <property type="entry name" value="FLAGELLAR BIOSYNTHESIS PROTEIN FLHA-RELATED"/>
    <property type="match status" value="1"/>
</dbReference>
<sequence>MENTSLSYLRQGLGRVGAASLGMPFIVLLIMSMLIVPLPTLMLDFLFTVNILTGLIIIMVSVNVSRPLEFSSFPSILLLATMLRLSLNVASTRVVLVNGHQGAGAAGEVIEAFGEFVIGGDYVVGFIIFIILMIINFIVVTKGAGRVSEVIARFTLDALPGKQMAIDADLNAGVIDQAGAKQRREEVSQESDFFGSMDGASKFVRGDAIAGILILLINIIGGLAIGVGQHGLSFSQAGEIYVLLTIGDGLVAQIPSLLLSLSTAIIVTRVTTSESMGTQAGTQLSSPRALSIAAGILILLGFIPGMPHFIFLSMGFSLAAFSHYLNQSRIDSAETTSAAKQVEENTQKASESDDLDWSHIEQVDQVGLEIGYGLIPLVNKDSGGTLLARIRGIRKKLSSELGFLIQPIRIRDNLDISPSAYNIVINGAVRGLGEVQIGKELAINPGNITTPLDGQRTTEPAFGLEAYWVERGQSDFAKTAGYTVVDPATAIATHMNSILKNNADELLGHDETQQLLDLISEKSPKIIEDLVPNKLSVSTITQVLKNLLQEGITLRDNRSIIDNLLAESVKTKDANQLTALIRPHLGRIIVQDIISVNEELPIITLEQPLEQLLNNSIQNDSSTNDVFLEPKLIESIVASVSIEKQNAEERGNPAVMVVSPKIRPWLSRILRQRLGNLSVLAYTEIPEDQEIRVIGRVGIQDEQQNQVAA</sequence>
<feature type="transmembrane region" description="Helical" evidence="7">
    <location>
        <begin position="116"/>
        <end position="139"/>
    </location>
</feature>
<keyword evidence="7" id="KW-1005">Bacterial flagellum biogenesis</keyword>
<comment type="subcellular location">
    <subcellularLocation>
        <location evidence="1 7">Cell membrane</location>
        <topology evidence="1 7">Multi-pass membrane protein</topology>
    </subcellularLocation>
</comment>
<keyword evidence="3 7" id="KW-1003">Cell membrane</keyword>
<keyword evidence="5 7" id="KW-1133">Transmembrane helix</keyword>
<keyword evidence="7" id="KW-0813">Transport</keyword>
<feature type="transmembrane region" description="Helical" evidence="7">
    <location>
        <begin position="240"/>
        <end position="268"/>
    </location>
</feature>
<dbReference type="NCBIfam" id="TIGR01398">
    <property type="entry name" value="FlhA"/>
    <property type="match status" value="1"/>
</dbReference>
<evidence type="ECO:0000256" key="4">
    <source>
        <dbReference type="ARBA" id="ARBA00022692"/>
    </source>
</evidence>
<dbReference type="InterPro" id="IPR006301">
    <property type="entry name" value="FlhA"/>
</dbReference>
<name>A0A0R2TAX6_9GAMM</name>
<evidence type="ECO:0000313" key="9">
    <source>
        <dbReference type="Proteomes" id="UP000051242"/>
    </source>
</evidence>
<dbReference type="InterPro" id="IPR001712">
    <property type="entry name" value="T3SS_FHIPEP"/>
</dbReference>
<evidence type="ECO:0000256" key="2">
    <source>
        <dbReference type="ARBA" id="ARBA00008835"/>
    </source>
</evidence>
<feature type="transmembrane region" description="Helical" evidence="7">
    <location>
        <begin position="208"/>
        <end position="228"/>
    </location>
</feature>
<feature type="transmembrane region" description="Helical" evidence="7">
    <location>
        <begin position="12"/>
        <end position="35"/>
    </location>
</feature>
<dbReference type="InterPro" id="IPR042194">
    <property type="entry name" value="FHIPEP_1"/>
</dbReference>
<dbReference type="GO" id="GO:0005886">
    <property type="term" value="C:plasma membrane"/>
    <property type="evidence" value="ECO:0007669"/>
    <property type="project" value="UniProtKB-SubCell"/>
</dbReference>
<feature type="transmembrane region" description="Helical" evidence="7">
    <location>
        <begin position="76"/>
        <end position="96"/>
    </location>
</feature>
<evidence type="ECO:0000256" key="3">
    <source>
        <dbReference type="ARBA" id="ARBA00022475"/>
    </source>
</evidence>
<dbReference type="GO" id="GO:0044780">
    <property type="term" value="P:bacterial-type flagellum assembly"/>
    <property type="evidence" value="ECO:0007669"/>
    <property type="project" value="InterPro"/>
</dbReference>
<dbReference type="GO" id="GO:0009306">
    <property type="term" value="P:protein secretion"/>
    <property type="evidence" value="ECO:0007669"/>
    <property type="project" value="InterPro"/>
</dbReference>
<dbReference type="Gene3D" id="1.10.8.540">
    <property type="entry name" value="FHIPEP family, domain 3"/>
    <property type="match status" value="1"/>
</dbReference>
<evidence type="ECO:0000313" key="8">
    <source>
        <dbReference type="EMBL" id="KRO82416.1"/>
    </source>
</evidence>
<dbReference type="Gene3D" id="3.40.50.12790">
    <property type="entry name" value="FHIPEP family, domain 4"/>
    <property type="match status" value="1"/>
</dbReference>
<evidence type="ECO:0000256" key="7">
    <source>
        <dbReference type="RuleBase" id="RU364093"/>
    </source>
</evidence>
<dbReference type="Pfam" id="PF00771">
    <property type="entry name" value="FHIPEP"/>
    <property type="match status" value="1"/>
</dbReference>
<keyword evidence="8" id="KW-0282">Flagellum</keyword>
<evidence type="ECO:0000256" key="1">
    <source>
        <dbReference type="ARBA" id="ARBA00004651"/>
    </source>
</evidence>
<evidence type="ECO:0000256" key="6">
    <source>
        <dbReference type="ARBA" id="ARBA00023136"/>
    </source>
</evidence>
<dbReference type="PIRSF" id="PIRSF005419">
    <property type="entry name" value="FlhA"/>
    <property type="match status" value="1"/>
</dbReference>
<keyword evidence="6 7" id="KW-0472">Membrane</keyword>
<dbReference type="Gene3D" id="3.40.30.60">
    <property type="entry name" value="FHIPEP family, domain 1"/>
    <property type="match status" value="1"/>
</dbReference>
<comment type="function">
    <text evidence="7">Required for formation of the rod structure of the flagellar apparatus. Together with FliI and FliH, may constitute the export apparatus of flagellin.</text>
</comment>
<dbReference type="InterPro" id="IPR042193">
    <property type="entry name" value="FHIPEP_3"/>
</dbReference>
<proteinExistence type="inferred from homology"/>
<keyword evidence="7" id="KW-0653">Protein transport</keyword>
<accession>A0A0R2TAX6</accession>